<dbReference type="Pfam" id="PF23559">
    <property type="entry name" value="WHD_DRP"/>
    <property type="match status" value="1"/>
</dbReference>
<dbReference type="GO" id="GO:0098542">
    <property type="term" value="P:defense response to other organism"/>
    <property type="evidence" value="ECO:0000318"/>
    <property type="project" value="GO_Central"/>
</dbReference>
<dbReference type="EMBL" id="CM000843">
    <property type="protein sequence ID" value="KRH34647.1"/>
    <property type="molecule type" value="Genomic_DNA"/>
</dbReference>
<dbReference type="InterPro" id="IPR032675">
    <property type="entry name" value="LRR_dom_sf"/>
</dbReference>
<feature type="domain" description="Disease resistance protein winged helix" evidence="5">
    <location>
        <begin position="204"/>
        <end position="269"/>
    </location>
</feature>
<dbReference type="Gene3D" id="3.80.10.10">
    <property type="entry name" value="Ribonuclease Inhibitor"/>
    <property type="match status" value="2"/>
</dbReference>
<dbReference type="PANTHER" id="PTHR23155:SF955">
    <property type="entry name" value="AAA+ ATPASE DOMAIN-CONTAINING PROTEIN"/>
    <property type="match status" value="1"/>
</dbReference>
<accession>A0A0R0HW35</accession>
<evidence type="ECO:0000259" key="6">
    <source>
        <dbReference type="Pfam" id="PF23598"/>
    </source>
</evidence>
<keyword evidence="2" id="KW-0611">Plant defense</keyword>
<evidence type="ECO:0000313" key="7">
    <source>
        <dbReference type="EMBL" id="KRH34647.1"/>
    </source>
</evidence>
<dbReference type="InterPro" id="IPR027417">
    <property type="entry name" value="P-loop_NTPase"/>
</dbReference>
<reference evidence="7" key="3">
    <citation type="submission" date="2018-07" db="EMBL/GenBank/DDBJ databases">
        <title>WGS assembly of Glycine max.</title>
        <authorList>
            <person name="Schmutz J."/>
            <person name="Cannon S."/>
            <person name="Schlueter J."/>
            <person name="Ma J."/>
            <person name="Mitros T."/>
            <person name="Nelson W."/>
            <person name="Hyten D."/>
            <person name="Song Q."/>
            <person name="Thelen J."/>
            <person name="Cheng J."/>
            <person name="Xu D."/>
            <person name="Hellsten U."/>
            <person name="May G."/>
            <person name="Yu Y."/>
            <person name="Sakurai T."/>
            <person name="Umezawa T."/>
            <person name="Bhattacharyya M."/>
            <person name="Sandhu D."/>
            <person name="Valliyodan B."/>
            <person name="Lindquist E."/>
            <person name="Peto M."/>
            <person name="Grant D."/>
            <person name="Shu S."/>
            <person name="Goodstein D."/>
            <person name="Barry K."/>
            <person name="Futrell-Griggs M."/>
            <person name="Abernathy B."/>
            <person name="Du J."/>
            <person name="Tian Z."/>
            <person name="Zhu L."/>
            <person name="Gill N."/>
            <person name="Joshi T."/>
            <person name="Libault M."/>
            <person name="Sethuraman A."/>
            <person name="Zhang X."/>
            <person name="Shinozaki K."/>
            <person name="Nguyen H."/>
            <person name="Wing R."/>
            <person name="Cregan P."/>
            <person name="Specht J."/>
            <person name="Grimwood J."/>
            <person name="Rokhsar D."/>
            <person name="Stacey G."/>
            <person name="Shoemaker R."/>
            <person name="Jackson S."/>
        </authorList>
    </citation>
    <scope>NUCLEOTIDE SEQUENCE</scope>
    <source>
        <tissue evidence="7">Callus</tissue>
    </source>
</reference>
<dbReference type="EnsemblPlants" id="KRH34647">
    <property type="protein sequence ID" value="KRH34647"/>
    <property type="gene ID" value="GLYMA_10G196700"/>
</dbReference>
<dbReference type="Pfam" id="PF00931">
    <property type="entry name" value="NB-ARC"/>
    <property type="match status" value="1"/>
</dbReference>
<dbReference type="InterPro" id="IPR044974">
    <property type="entry name" value="Disease_R_plants"/>
</dbReference>
<sequence>MNQLLSDEKSRCITSIVGIEGTVPPSCTVEQLLQEVAEEAAKQIMGGQQDRWTTQVVFTTLANTKYLIVVDGIKTSHVLDTLRETIPDKSTRSRFLLTTCNANVLQQAGTRSFVLPIQLLDDENSWILFTRILRDVPLEQTDAEKEIVNCGGLPSEILKMSELLLHEDAREQSIIGQNPWSETLNTVCMNLPSYLRRCLFYFKLFPADFGIPVRRLIVLWVAEGLVHQGEDQGPPELIAEKYLAELIDLNMVQIAKRKPNGKVKTCRLPNPFREFLLNAAVPTNSRIRQVADRFDENDTWHRHIHGNTTTSDSASLLTNYKDVLSFLSFDAREGSKPGQDISNFLNLCISSNCLLLLRVLDLEGVYKAKLPKNIGRLTRLRYLGLRWTYVESLPSSISSLLKLQTLDLKYTYIHTLTSSIWKMELRHLFLSETYRTKFPPKPKGIRIGSSLSDLQTLWGLFVDEETPVKGGLDKLVNIRKLGITCQSMSKKQEAMESQLDVVADWIVKLDYLQSLRLKSRDEEGRPWNIHLKSLKNHINLTDVYLLGCLSSPSILNQLPSSLVELTLSHSKLEDDPMQTLKDLPNLHSLSLLAESYLGKDLVCSSQSFPQLHVLKFWKLEQLEEWNIEPEALPSLRQLEIRSCPGMKMLPDGLKHVNTLLELKLTNMPTEINTDKHSIPPKCEVHRDDSQ</sequence>
<gene>
    <name evidence="7" type="ORF">GLYMA_10G196700</name>
</gene>
<reference evidence="7 8" key="1">
    <citation type="journal article" date="2010" name="Nature">
        <title>Genome sequence of the palaeopolyploid soybean.</title>
        <authorList>
            <person name="Schmutz J."/>
            <person name="Cannon S.B."/>
            <person name="Schlueter J."/>
            <person name="Ma J."/>
            <person name="Mitros T."/>
            <person name="Nelson W."/>
            <person name="Hyten D.L."/>
            <person name="Song Q."/>
            <person name="Thelen J.J."/>
            <person name="Cheng J."/>
            <person name="Xu D."/>
            <person name="Hellsten U."/>
            <person name="May G.D."/>
            <person name="Yu Y."/>
            <person name="Sakurai T."/>
            <person name="Umezawa T."/>
            <person name="Bhattacharyya M.K."/>
            <person name="Sandhu D."/>
            <person name="Valliyodan B."/>
            <person name="Lindquist E."/>
            <person name="Peto M."/>
            <person name="Grant D."/>
            <person name="Shu S."/>
            <person name="Goodstein D."/>
            <person name="Barry K."/>
            <person name="Futrell-Griggs M."/>
            <person name="Abernathy B."/>
            <person name="Du J."/>
            <person name="Tian Z."/>
            <person name="Zhu L."/>
            <person name="Gill N."/>
            <person name="Joshi T."/>
            <person name="Libault M."/>
            <person name="Sethuraman A."/>
            <person name="Zhang X.-C."/>
            <person name="Shinozaki K."/>
            <person name="Nguyen H.T."/>
            <person name="Wing R.A."/>
            <person name="Cregan P."/>
            <person name="Specht J."/>
            <person name="Grimwood J."/>
            <person name="Rokhsar D."/>
            <person name="Stacey G."/>
            <person name="Shoemaker R.C."/>
            <person name="Jackson S.A."/>
        </authorList>
    </citation>
    <scope>NUCLEOTIDE SEQUENCE</scope>
    <source>
        <strain evidence="8">cv. Williams 82</strain>
        <tissue evidence="7">Callus</tissue>
    </source>
</reference>
<dbReference type="EMBL" id="CM000843">
    <property type="protein sequence ID" value="KRH34646.1"/>
    <property type="molecule type" value="Genomic_DNA"/>
</dbReference>
<dbReference type="OMA" id="MPTEINT"/>
<dbReference type="InterPro" id="IPR055414">
    <property type="entry name" value="LRR_R13L4/SHOC2-like"/>
</dbReference>
<reference evidence="8" key="2">
    <citation type="submission" date="2018-02" db="UniProtKB">
        <authorList>
            <consortium name="EnsemblPlants"/>
        </authorList>
    </citation>
    <scope>IDENTIFICATION</scope>
    <source>
        <strain evidence="8">Williams 82</strain>
    </source>
</reference>
<feature type="region of interest" description="Disordered" evidence="3">
    <location>
        <begin position="671"/>
        <end position="690"/>
    </location>
</feature>
<name>A0A0R0HW35_SOYBN</name>
<feature type="compositionally biased region" description="Basic and acidic residues" evidence="3">
    <location>
        <begin position="672"/>
        <end position="690"/>
    </location>
</feature>
<dbReference type="Pfam" id="PF23598">
    <property type="entry name" value="LRR_14"/>
    <property type="match status" value="1"/>
</dbReference>
<feature type="domain" description="NB-ARC" evidence="4">
    <location>
        <begin position="30"/>
        <end position="131"/>
    </location>
</feature>
<evidence type="ECO:0000256" key="2">
    <source>
        <dbReference type="ARBA" id="ARBA00022821"/>
    </source>
</evidence>
<dbReference type="SUPFAM" id="SSF52058">
    <property type="entry name" value="L domain-like"/>
    <property type="match status" value="1"/>
</dbReference>
<dbReference type="InterPro" id="IPR058922">
    <property type="entry name" value="WHD_DRP"/>
</dbReference>
<dbReference type="PaxDb" id="3847-GLYMA10G34061.2"/>
<dbReference type="InParanoid" id="A0A0R0HW35"/>
<organism evidence="7">
    <name type="scientific">Glycine max</name>
    <name type="common">Soybean</name>
    <name type="synonym">Glycine hispida</name>
    <dbReference type="NCBI Taxonomy" id="3847"/>
    <lineage>
        <taxon>Eukaryota</taxon>
        <taxon>Viridiplantae</taxon>
        <taxon>Streptophyta</taxon>
        <taxon>Embryophyta</taxon>
        <taxon>Tracheophyta</taxon>
        <taxon>Spermatophyta</taxon>
        <taxon>Magnoliopsida</taxon>
        <taxon>eudicotyledons</taxon>
        <taxon>Gunneridae</taxon>
        <taxon>Pentapetalae</taxon>
        <taxon>rosids</taxon>
        <taxon>fabids</taxon>
        <taxon>Fabales</taxon>
        <taxon>Fabaceae</taxon>
        <taxon>Papilionoideae</taxon>
        <taxon>50 kb inversion clade</taxon>
        <taxon>NPAAA clade</taxon>
        <taxon>indigoferoid/millettioid clade</taxon>
        <taxon>Phaseoleae</taxon>
        <taxon>Glycine</taxon>
        <taxon>Glycine subgen. Soja</taxon>
    </lineage>
</organism>
<dbReference type="GO" id="GO:0043531">
    <property type="term" value="F:ADP binding"/>
    <property type="evidence" value="ECO:0007669"/>
    <property type="project" value="InterPro"/>
</dbReference>
<dbReference type="Gramene" id="KRH34646">
    <property type="protein sequence ID" value="KRH34646"/>
    <property type="gene ID" value="GLYMA_10G196700"/>
</dbReference>
<dbReference type="InterPro" id="IPR036388">
    <property type="entry name" value="WH-like_DNA-bd_sf"/>
</dbReference>
<dbReference type="EnsemblPlants" id="KRH34646">
    <property type="protein sequence ID" value="KRH34646"/>
    <property type="gene ID" value="GLYMA_10G196700"/>
</dbReference>
<evidence type="ECO:0000313" key="8">
    <source>
        <dbReference type="EnsemblPlants" id="KRH34646"/>
    </source>
</evidence>
<evidence type="ECO:0000256" key="3">
    <source>
        <dbReference type="SAM" id="MobiDB-lite"/>
    </source>
</evidence>
<evidence type="ECO:0000256" key="1">
    <source>
        <dbReference type="ARBA" id="ARBA00022737"/>
    </source>
</evidence>
<proteinExistence type="predicted"/>
<feature type="domain" description="Disease resistance R13L4/SHOC-2-like LRR" evidence="6">
    <location>
        <begin position="347"/>
        <end position="649"/>
    </location>
</feature>
<evidence type="ECO:0000259" key="5">
    <source>
        <dbReference type="Pfam" id="PF23559"/>
    </source>
</evidence>
<dbReference type="PANTHER" id="PTHR23155">
    <property type="entry name" value="DISEASE RESISTANCE PROTEIN RP"/>
    <property type="match status" value="1"/>
</dbReference>
<keyword evidence="1" id="KW-0677">Repeat</keyword>
<evidence type="ECO:0000313" key="9">
    <source>
        <dbReference type="Proteomes" id="UP000008827"/>
    </source>
</evidence>
<evidence type="ECO:0000259" key="4">
    <source>
        <dbReference type="Pfam" id="PF00931"/>
    </source>
</evidence>
<dbReference type="InterPro" id="IPR002182">
    <property type="entry name" value="NB-ARC"/>
</dbReference>
<dbReference type="SMR" id="A0A0R0HW35"/>
<keyword evidence="9" id="KW-1185">Reference proteome</keyword>
<dbReference type="AlphaFoldDB" id="A0A0R0HW35"/>
<dbReference type="Gramene" id="KRH34647">
    <property type="protein sequence ID" value="KRH34647"/>
    <property type="gene ID" value="GLYMA_10G196700"/>
</dbReference>
<protein>
    <submittedName>
        <fullName evidence="7 8">Uncharacterized protein</fullName>
    </submittedName>
</protein>
<dbReference type="Gene3D" id="1.10.10.10">
    <property type="entry name" value="Winged helix-like DNA-binding domain superfamily/Winged helix DNA-binding domain"/>
    <property type="match status" value="1"/>
</dbReference>
<dbReference type="Proteomes" id="UP000008827">
    <property type="component" value="Chromosome 10"/>
</dbReference>
<dbReference type="SUPFAM" id="SSF52540">
    <property type="entry name" value="P-loop containing nucleoside triphosphate hydrolases"/>
    <property type="match status" value="1"/>
</dbReference>